<dbReference type="PANTHER" id="PTHR44196">
    <property type="entry name" value="DEHYDROGENASE/REDUCTASE SDR FAMILY MEMBER 7B"/>
    <property type="match status" value="1"/>
</dbReference>
<evidence type="ECO:0000313" key="3">
    <source>
        <dbReference type="EMBL" id="MDK2124728.1"/>
    </source>
</evidence>
<name>A0ABT7DXD4_9NEIS</name>
<organism evidence="3 4">
    <name type="scientific">Parachitinimonas caeni</name>
    <dbReference type="NCBI Taxonomy" id="3031301"/>
    <lineage>
        <taxon>Bacteria</taxon>
        <taxon>Pseudomonadati</taxon>
        <taxon>Pseudomonadota</taxon>
        <taxon>Betaproteobacteria</taxon>
        <taxon>Neisseriales</taxon>
        <taxon>Chitinibacteraceae</taxon>
        <taxon>Parachitinimonas</taxon>
    </lineage>
</organism>
<dbReference type="Gene3D" id="3.40.50.720">
    <property type="entry name" value="NAD(P)-binding Rossmann-like Domain"/>
    <property type="match status" value="1"/>
</dbReference>
<sequence>MWFRSLNPKLTDWRGRRVWIVGSSTGIGAALAQHLGRQGARLALSARNRDALLYTARALPDALILPMDVSIAGHWHATHRQIIEQWSQLDMVVFCAASYQQERSWQVEGCSARQTIEVNLTSIYYGLEVILPTLLAQQSGSLVLIASVAGYMGLPNASVYGPTKAALINLAELLYADLHPKGLGIYLVNPGFVRTPLTARNQFHMPALQTPEQAASAIVQGLAQGRFEIDFPKRFTRPMKWASLLPYRWRFALMNQLLHLT</sequence>
<comment type="caution">
    <text evidence="3">The sequence shown here is derived from an EMBL/GenBank/DDBJ whole genome shotgun (WGS) entry which is preliminary data.</text>
</comment>
<comment type="similarity">
    <text evidence="1">Belongs to the short-chain dehydrogenases/reductases (SDR) family.</text>
</comment>
<dbReference type="PRINTS" id="PR00081">
    <property type="entry name" value="GDHRDH"/>
</dbReference>
<accession>A0ABT7DXD4</accession>
<keyword evidence="2" id="KW-0560">Oxidoreductase</keyword>
<dbReference type="Proteomes" id="UP001172778">
    <property type="component" value="Unassembled WGS sequence"/>
</dbReference>
<gene>
    <name evidence="3" type="ORF">PZA18_11780</name>
</gene>
<evidence type="ECO:0000256" key="2">
    <source>
        <dbReference type="ARBA" id="ARBA00023002"/>
    </source>
</evidence>
<evidence type="ECO:0000313" key="4">
    <source>
        <dbReference type="Proteomes" id="UP001172778"/>
    </source>
</evidence>
<dbReference type="EMBL" id="JARRAF010000012">
    <property type="protein sequence ID" value="MDK2124728.1"/>
    <property type="molecule type" value="Genomic_DNA"/>
</dbReference>
<dbReference type="Pfam" id="PF00106">
    <property type="entry name" value="adh_short"/>
    <property type="match status" value="1"/>
</dbReference>
<reference evidence="3" key="1">
    <citation type="submission" date="2023-03" db="EMBL/GenBank/DDBJ databases">
        <title>Chitinimonas shenzhenensis gen. nov., sp. nov., a novel member of family Burkholderiaceae isolated from activated sludge collected in Shen Zhen, China.</title>
        <authorList>
            <person name="Wang X."/>
        </authorList>
    </citation>
    <scope>NUCLEOTIDE SEQUENCE</scope>
    <source>
        <strain evidence="3">DQS-5</strain>
    </source>
</reference>
<dbReference type="InterPro" id="IPR002347">
    <property type="entry name" value="SDR_fam"/>
</dbReference>
<dbReference type="PANTHER" id="PTHR44196:SF1">
    <property type="entry name" value="DEHYDROGENASE_REDUCTASE SDR FAMILY MEMBER 7B"/>
    <property type="match status" value="1"/>
</dbReference>
<protein>
    <submittedName>
        <fullName evidence="3">SDR family NAD(P)-dependent oxidoreductase</fullName>
    </submittedName>
</protein>
<dbReference type="RefSeq" id="WP_284101042.1">
    <property type="nucleotide sequence ID" value="NZ_JARRAF010000012.1"/>
</dbReference>
<proteinExistence type="inferred from homology"/>
<dbReference type="SUPFAM" id="SSF51735">
    <property type="entry name" value="NAD(P)-binding Rossmann-fold domains"/>
    <property type="match status" value="1"/>
</dbReference>
<evidence type="ECO:0000256" key="1">
    <source>
        <dbReference type="ARBA" id="ARBA00006484"/>
    </source>
</evidence>
<keyword evidence="4" id="KW-1185">Reference proteome</keyword>
<dbReference type="InterPro" id="IPR036291">
    <property type="entry name" value="NAD(P)-bd_dom_sf"/>
</dbReference>